<dbReference type="Pfam" id="PF08238">
    <property type="entry name" value="Sel1"/>
    <property type="match status" value="3"/>
</dbReference>
<keyword evidence="2" id="KW-1185">Reference proteome</keyword>
<evidence type="ECO:0000313" key="1">
    <source>
        <dbReference type="EMBL" id="KAG0247133.1"/>
    </source>
</evidence>
<dbReference type="Gene3D" id="1.25.40.10">
    <property type="entry name" value="Tetratricopeptide repeat domain"/>
    <property type="match status" value="1"/>
</dbReference>
<dbReference type="InterPro" id="IPR011990">
    <property type="entry name" value="TPR-like_helical_dom_sf"/>
</dbReference>
<dbReference type="AlphaFoldDB" id="A0A9P6PJE7"/>
<reference evidence="1" key="1">
    <citation type="journal article" date="2020" name="Fungal Divers.">
        <title>Resolving the Mortierellaceae phylogeny through synthesis of multi-gene phylogenetics and phylogenomics.</title>
        <authorList>
            <person name="Vandepol N."/>
            <person name="Liber J."/>
            <person name="Desiro A."/>
            <person name="Na H."/>
            <person name="Kennedy M."/>
            <person name="Barry K."/>
            <person name="Grigoriev I.V."/>
            <person name="Miller A.N."/>
            <person name="O'Donnell K."/>
            <person name="Stajich J.E."/>
            <person name="Bonito G."/>
        </authorList>
    </citation>
    <scope>NUCLEOTIDE SEQUENCE</scope>
    <source>
        <strain evidence="1">BC1065</strain>
    </source>
</reference>
<comment type="caution">
    <text evidence="1">The sequence shown here is derived from an EMBL/GenBank/DDBJ whole genome shotgun (WGS) entry which is preliminary data.</text>
</comment>
<protein>
    <recommendedName>
        <fullName evidence="3">Sel1 repeat family protein</fullName>
    </recommendedName>
</protein>
<proteinExistence type="predicted"/>
<dbReference type="EMBL" id="JAAAJB010001952">
    <property type="protein sequence ID" value="KAG0247133.1"/>
    <property type="molecule type" value="Genomic_DNA"/>
</dbReference>
<accession>A0A9P6PJE7</accession>
<dbReference type="InterPro" id="IPR006597">
    <property type="entry name" value="Sel1-like"/>
</dbReference>
<sequence>RPRQQPHYHNRYLYYSPPPTHSAHSNTLACPVKVDTIQQRAASGDSEALVQLGQIYEQGDGQQLQPDSSQAYELYARAAGNHYAPALVALGALRLRERVGPADYDQAQGFFKCAAAQFNPQVNAQAFTWLAWTVLLKREDSEAVATAMKVGVPAAAAPATTAAENEETRLAIQWLERAAELSEPVALAT</sequence>
<evidence type="ECO:0000313" key="2">
    <source>
        <dbReference type="Proteomes" id="UP000807716"/>
    </source>
</evidence>
<name>A0A9P6PJE7_9FUNG</name>
<evidence type="ECO:0008006" key="3">
    <source>
        <dbReference type="Google" id="ProtNLM"/>
    </source>
</evidence>
<feature type="non-terminal residue" evidence="1">
    <location>
        <position position="1"/>
    </location>
</feature>
<organism evidence="1 2">
    <name type="scientific">Actinomortierella ambigua</name>
    <dbReference type="NCBI Taxonomy" id="1343610"/>
    <lineage>
        <taxon>Eukaryota</taxon>
        <taxon>Fungi</taxon>
        <taxon>Fungi incertae sedis</taxon>
        <taxon>Mucoromycota</taxon>
        <taxon>Mortierellomycotina</taxon>
        <taxon>Mortierellomycetes</taxon>
        <taxon>Mortierellales</taxon>
        <taxon>Mortierellaceae</taxon>
        <taxon>Actinomortierella</taxon>
    </lineage>
</organism>
<dbReference type="Proteomes" id="UP000807716">
    <property type="component" value="Unassembled WGS sequence"/>
</dbReference>
<dbReference type="SMART" id="SM00671">
    <property type="entry name" value="SEL1"/>
    <property type="match status" value="2"/>
</dbReference>
<gene>
    <name evidence="1" type="ORF">DFQ27_002517</name>
</gene>
<dbReference type="SUPFAM" id="SSF81901">
    <property type="entry name" value="HCP-like"/>
    <property type="match status" value="1"/>
</dbReference>
<feature type="non-terminal residue" evidence="1">
    <location>
        <position position="189"/>
    </location>
</feature>